<evidence type="ECO:0000313" key="3">
    <source>
        <dbReference type="Proteomes" id="UP000683000"/>
    </source>
</evidence>
<accession>A0A8I3A2E3</accession>
<sequence>MVESLGLIGESGISSAMHAALSDFLQALIRESERHTDEMLQDTDRNLRWPDRWHDRNVMDLSEYEIIHPPLDMDEGVENQSMHTESSTRFPENVEPEDIAMGDRASDEEVVYTEWSLSSPPTQYHEGIPNVQTPITPWQIHAVDEIPAQEYTWKAVREAILRRREERMLVRFQRMPGLIRVIWDAHWEAHQHGSPACTRLGYTWKKRLTWK</sequence>
<name>A0A8I3A2E3_9AGAM</name>
<reference evidence="1" key="1">
    <citation type="submission" date="2021-03" db="EMBL/GenBank/DDBJ databases">
        <title>Evolutionary innovations through gain and loss of genes in the ectomycorrhizal Boletales.</title>
        <authorList>
            <person name="Wu G."/>
            <person name="Miyauchi S."/>
            <person name="Morin E."/>
            <person name="Yang Z.-L."/>
            <person name="Xu J."/>
            <person name="Martin F.M."/>
        </authorList>
    </citation>
    <scope>NUCLEOTIDE SEQUENCE</scope>
    <source>
        <strain evidence="1">BR01</strain>
    </source>
</reference>
<keyword evidence="3" id="KW-1185">Reference proteome</keyword>
<dbReference type="AlphaFoldDB" id="A0A8I3A2E3"/>
<dbReference type="EMBL" id="JAGFBS010000075">
    <property type="protein sequence ID" value="KAG6369566.1"/>
    <property type="molecule type" value="Genomic_DNA"/>
</dbReference>
<dbReference type="Proteomes" id="UP000683000">
    <property type="component" value="Unassembled WGS sequence"/>
</dbReference>
<dbReference type="EMBL" id="JAGFBS010000075">
    <property type="protein sequence ID" value="KAG6369563.1"/>
    <property type="molecule type" value="Genomic_DNA"/>
</dbReference>
<gene>
    <name evidence="1" type="ORF">JVT61DRAFT_14267</name>
    <name evidence="2" type="ORF">JVT61DRAFT_14271</name>
</gene>
<comment type="caution">
    <text evidence="1">The sequence shown here is derived from an EMBL/GenBank/DDBJ whole genome shotgun (WGS) entry which is preliminary data.</text>
</comment>
<proteinExistence type="predicted"/>
<evidence type="ECO:0000313" key="1">
    <source>
        <dbReference type="EMBL" id="KAG6369563.1"/>
    </source>
</evidence>
<protein>
    <submittedName>
        <fullName evidence="1">Uncharacterized protein</fullName>
    </submittedName>
</protein>
<organism evidence="1 3">
    <name type="scientific">Boletus reticuloceps</name>
    <dbReference type="NCBI Taxonomy" id="495285"/>
    <lineage>
        <taxon>Eukaryota</taxon>
        <taxon>Fungi</taxon>
        <taxon>Dikarya</taxon>
        <taxon>Basidiomycota</taxon>
        <taxon>Agaricomycotina</taxon>
        <taxon>Agaricomycetes</taxon>
        <taxon>Agaricomycetidae</taxon>
        <taxon>Boletales</taxon>
        <taxon>Boletineae</taxon>
        <taxon>Boletaceae</taxon>
        <taxon>Boletoideae</taxon>
        <taxon>Boletus</taxon>
    </lineage>
</organism>
<evidence type="ECO:0000313" key="2">
    <source>
        <dbReference type="EMBL" id="KAG6369566.1"/>
    </source>
</evidence>